<feature type="transmembrane region" description="Helical" evidence="5">
    <location>
        <begin position="55"/>
        <end position="75"/>
    </location>
</feature>
<evidence type="ECO:0000313" key="6">
    <source>
        <dbReference type="EMBL" id="WDI30708.1"/>
    </source>
</evidence>
<dbReference type="KEGG" id="hfl:PUV54_12170"/>
<proteinExistence type="inferred from homology"/>
<evidence type="ECO:0000256" key="3">
    <source>
        <dbReference type="ARBA" id="ARBA00022989"/>
    </source>
</evidence>
<sequence length="275" mass="28284">MEFLNQHWPLIITLLAVGFASGYFGGLFGVGGGIITTPALYAVFQALGHDNEASLKTAIGTSLALIIVTSIRSLMTHHRAGHVDMNMLRAWGVWIATGAGLGGLLARWAPVEALTIIFAGGAFYIAWKRLFAKSKAGQAPVNLMRKRMKIPIGIGTGFFSSLMGIGGGALGVMVMTMAGRAMHQAIATSAGFGVAVAAPGVAGFILSGWAAANLPPGAAGFVNLPAFLVMALTAAIAAPLGARAAHRLKGDFLSKCFGVYVLVAAGGLAWDIFTG</sequence>
<evidence type="ECO:0000256" key="1">
    <source>
        <dbReference type="ARBA" id="ARBA00004141"/>
    </source>
</evidence>
<dbReference type="InterPro" id="IPR002781">
    <property type="entry name" value="TM_pro_TauE-like"/>
</dbReference>
<dbReference type="RefSeq" id="WP_274492522.1">
    <property type="nucleotide sequence ID" value="NZ_CP118166.1"/>
</dbReference>
<evidence type="ECO:0000256" key="2">
    <source>
        <dbReference type="ARBA" id="ARBA00022692"/>
    </source>
</evidence>
<dbReference type="Proteomes" id="UP001214043">
    <property type="component" value="Chromosome"/>
</dbReference>
<comment type="similarity">
    <text evidence="5">Belongs to the 4-toluene sulfonate uptake permease (TSUP) (TC 2.A.102) family.</text>
</comment>
<feature type="transmembrane region" description="Helical" evidence="5">
    <location>
        <begin position="12"/>
        <end position="35"/>
    </location>
</feature>
<dbReference type="Pfam" id="PF01925">
    <property type="entry name" value="TauE"/>
    <property type="match status" value="1"/>
</dbReference>
<evidence type="ECO:0000256" key="4">
    <source>
        <dbReference type="ARBA" id="ARBA00023136"/>
    </source>
</evidence>
<dbReference type="EMBL" id="CP118166">
    <property type="protein sequence ID" value="WDI30708.1"/>
    <property type="molecule type" value="Genomic_DNA"/>
</dbReference>
<organism evidence="6 7">
    <name type="scientific">Hyphococcus flavus</name>
    <dbReference type="NCBI Taxonomy" id="1866326"/>
    <lineage>
        <taxon>Bacteria</taxon>
        <taxon>Pseudomonadati</taxon>
        <taxon>Pseudomonadota</taxon>
        <taxon>Alphaproteobacteria</taxon>
        <taxon>Parvularculales</taxon>
        <taxon>Parvularculaceae</taxon>
        <taxon>Hyphococcus</taxon>
    </lineage>
</organism>
<feature type="transmembrane region" description="Helical" evidence="5">
    <location>
        <begin position="185"/>
        <end position="206"/>
    </location>
</feature>
<feature type="transmembrane region" description="Helical" evidence="5">
    <location>
        <begin position="252"/>
        <end position="273"/>
    </location>
</feature>
<dbReference type="GO" id="GO:0005886">
    <property type="term" value="C:plasma membrane"/>
    <property type="evidence" value="ECO:0007669"/>
    <property type="project" value="UniProtKB-SubCell"/>
</dbReference>
<keyword evidence="3 5" id="KW-1133">Transmembrane helix</keyword>
<feature type="transmembrane region" description="Helical" evidence="5">
    <location>
        <begin position="113"/>
        <end position="131"/>
    </location>
</feature>
<dbReference type="PANTHER" id="PTHR43483:SF3">
    <property type="entry name" value="MEMBRANE TRANSPORTER PROTEIN HI_0806-RELATED"/>
    <property type="match status" value="1"/>
</dbReference>
<comment type="subcellular location">
    <subcellularLocation>
        <location evidence="5">Cell membrane</location>
        <topology evidence="5">Multi-pass membrane protein</topology>
    </subcellularLocation>
    <subcellularLocation>
        <location evidence="1">Membrane</location>
        <topology evidence="1">Multi-pass membrane protein</topology>
    </subcellularLocation>
</comment>
<gene>
    <name evidence="6" type="ORF">PUV54_12170</name>
</gene>
<evidence type="ECO:0000256" key="5">
    <source>
        <dbReference type="RuleBase" id="RU363041"/>
    </source>
</evidence>
<keyword evidence="4 5" id="KW-0472">Membrane</keyword>
<keyword evidence="7" id="KW-1185">Reference proteome</keyword>
<protein>
    <recommendedName>
        <fullName evidence="5">Probable membrane transporter protein</fullName>
    </recommendedName>
</protein>
<feature type="transmembrane region" description="Helical" evidence="5">
    <location>
        <begin position="152"/>
        <end position="179"/>
    </location>
</feature>
<name>A0AAE9ZDM0_9PROT</name>
<keyword evidence="5" id="KW-1003">Cell membrane</keyword>
<feature type="transmembrane region" description="Helical" evidence="5">
    <location>
        <begin position="87"/>
        <end position="107"/>
    </location>
</feature>
<dbReference type="PANTHER" id="PTHR43483">
    <property type="entry name" value="MEMBRANE TRANSPORTER PROTEIN HI_0806-RELATED"/>
    <property type="match status" value="1"/>
</dbReference>
<feature type="transmembrane region" description="Helical" evidence="5">
    <location>
        <begin position="218"/>
        <end position="240"/>
    </location>
</feature>
<keyword evidence="2 5" id="KW-0812">Transmembrane</keyword>
<dbReference type="AlphaFoldDB" id="A0AAE9ZDM0"/>
<accession>A0AAE9ZDM0</accession>
<evidence type="ECO:0000313" key="7">
    <source>
        <dbReference type="Proteomes" id="UP001214043"/>
    </source>
</evidence>
<reference evidence="6" key="1">
    <citation type="submission" date="2023-02" db="EMBL/GenBank/DDBJ databases">
        <title>Genome sequence of Hyphococcus flavus.</title>
        <authorList>
            <person name="Rong J.-C."/>
            <person name="Zhao Q."/>
            <person name="Yi M."/>
            <person name="Wu J.-Y."/>
        </authorList>
    </citation>
    <scope>NUCLEOTIDE SEQUENCE</scope>
    <source>
        <strain evidence="6">MCCC 1K03223</strain>
    </source>
</reference>